<feature type="domain" description="HNH nuclease" evidence="1">
    <location>
        <begin position="154"/>
        <end position="204"/>
    </location>
</feature>
<dbReference type="EMBL" id="CP046566">
    <property type="protein sequence ID" value="QGW29935.1"/>
    <property type="molecule type" value="Genomic_DNA"/>
</dbReference>
<gene>
    <name evidence="2" type="ORF">GLV81_00475</name>
</gene>
<name>A0A6I6GN09_9BACT</name>
<accession>A0A6I6GN09</accession>
<evidence type="ECO:0000259" key="1">
    <source>
        <dbReference type="Pfam" id="PF13391"/>
    </source>
</evidence>
<sequence length="261" mass="29807">MTEKQRTWTREELVLAINLYAKLPFGKMHSRNADIIQLSKLIERTPSAIARKLGNFAHFDPELQKRGIKGLANVGKLDRIVWDEFYNNWDDAFIESEKLRASIASKLAVEDIVVEKEENDAIDYIGEDVQRLVSTRKNQAVFRRLILSSYNNTCCMTGIQTTALLVASHIIPWSESVTDRLKPTNGLCLNALHDKAFDKYLITVQAESLKIVVSSKLLLHKSDNEFLQQNFSALNGKEIIMPQKFFPSTDALKRHNDKFIL</sequence>
<keyword evidence="2" id="KW-0540">Nuclease</keyword>
<reference evidence="2 3" key="1">
    <citation type="submission" date="2019-11" db="EMBL/GenBank/DDBJ databases">
        <authorList>
            <person name="Im W.T."/>
        </authorList>
    </citation>
    <scope>NUCLEOTIDE SEQUENCE [LARGE SCALE GENOMIC DNA]</scope>
    <source>
        <strain evidence="2 3">SB-02</strain>
    </source>
</reference>
<keyword evidence="3" id="KW-1185">Reference proteome</keyword>
<keyword evidence="2" id="KW-0255">Endonuclease</keyword>
<dbReference type="KEGG" id="fls:GLV81_00475"/>
<protein>
    <submittedName>
        <fullName evidence="2">HNH endonuclease</fullName>
    </submittedName>
</protein>
<proteinExistence type="predicted"/>
<keyword evidence="2" id="KW-0378">Hydrolase</keyword>
<dbReference type="InterPro" id="IPR003615">
    <property type="entry name" value="HNH_nuc"/>
</dbReference>
<evidence type="ECO:0000313" key="3">
    <source>
        <dbReference type="Proteomes" id="UP000426027"/>
    </source>
</evidence>
<dbReference type="Proteomes" id="UP000426027">
    <property type="component" value="Chromosome"/>
</dbReference>
<dbReference type="Pfam" id="PF13391">
    <property type="entry name" value="HNH_2"/>
    <property type="match status" value="1"/>
</dbReference>
<dbReference type="AlphaFoldDB" id="A0A6I6GN09"/>
<evidence type="ECO:0000313" key="2">
    <source>
        <dbReference type="EMBL" id="QGW29935.1"/>
    </source>
</evidence>
<dbReference type="GO" id="GO:0004519">
    <property type="term" value="F:endonuclease activity"/>
    <property type="evidence" value="ECO:0007669"/>
    <property type="project" value="UniProtKB-KW"/>
</dbReference>
<organism evidence="2 3">
    <name type="scientific">Phnomibacter ginsenosidimutans</name>
    <dbReference type="NCBI Taxonomy" id="2676868"/>
    <lineage>
        <taxon>Bacteria</taxon>
        <taxon>Pseudomonadati</taxon>
        <taxon>Bacteroidota</taxon>
        <taxon>Chitinophagia</taxon>
        <taxon>Chitinophagales</taxon>
        <taxon>Chitinophagaceae</taxon>
        <taxon>Phnomibacter</taxon>
    </lineage>
</organism>